<protein>
    <submittedName>
        <fullName evidence="6">Uncharacterized protein</fullName>
    </submittedName>
</protein>
<evidence type="ECO:0000256" key="1">
    <source>
        <dbReference type="SAM" id="Coils"/>
    </source>
</evidence>
<dbReference type="EMBL" id="LR796468">
    <property type="protein sequence ID" value="CAB4146655.1"/>
    <property type="molecule type" value="Genomic_DNA"/>
</dbReference>
<feature type="coiled-coil region" evidence="1">
    <location>
        <begin position="11"/>
        <end position="38"/>
    </location>
</feature>
<dbReference type="EMBL" id="LR796264">
    <property type="protein sequence ID" value="CAB4132321.1"/>
    <property type="molecule type" value="Genomic_DNA"/>
</dbReference>
<evidence type="ECO:0000313" key="6">
    <source>
        <dbReference type="EMBL" id="CAB4199628.1"/>
    </source>
</evidence>
<proteinExistence type="predicted"/>
<name>A0A6J5S0I6_9CAUD</name>
<dbReference type="EMBL" id="LR796201">
    <property type="protein sequence ID" value="CAB4126662.1"/>
    <property type="molecule type" value="Genomic_DNA"/>
</dbReference>
<evidence type="ECO:0000313" key="5">
    <source>
        <dbReference type="EMBL" id="CAB4146655.1"/>
    </source>
</evidence>
<keyword evidence="1" id="KW-0175">Coiled coil</keyword>
<sequence>MTDEKRPKMKTSEAEKELDRITEASKDFEQQIKEINLDVLQAAPKKEVEPQTKLAQSEIEKSDEVYLKPRRSIGAREKFNEKYREDYNFAIEYVKFIAENKECIGELIEMWTKPFAGMPCQEWAIPVNKPVWAPRHVAERLRSCTYRRLIMDEEKVVGNSRAGQMTGQLIVESTVNRLDANPVSSKKSIFMGSANF</sequence>
<accession>A0A6J5S0I6</accession>
<gene>
    <name evidence="6" type="ORF">UFOVP1357_3</name>
    <name evidence="2" type="ORF">UFOVP18_11</name>
    <name evidence="4" type="ORF">UFOVP258_4</name>
    <name evidence="5" type="ORF">UFOVP502_54</name>
    <name evidence="3" type="ORF">UFOVP82_13</name>
</gene>
<reference evidence="6" key="1">
    <citation type="submission" date="2020-05" db="EMBL/GenBank/DDBJ databases">
        <authorList>
            <person name="Chiriac C."/>
            <person name="Salcher M."/>
            <person name="Ghai R."/>
            <person name="Kavagutti S V."/>
        </authorList>
    </citation>
    <scope>NUCLEOTIDE SEQUENCE</scope>
</reference>
<organism evidence="6">
    <name type="scientific">uncultured Caudovirales phage</name>
    <dbReference type="NCBI Taxonomy" id="2100421"/>
    <lineage>
        <taxon>Viruses</taxon>
        <taxon>Duplodnaviria</taxon>
        <taxon>Heunggongvirae</taxon>
        <taxon>Uroviricota</taxon>
        <taxon>Caudoviricetes</taxon>
        <taxon>Peduoviridae</taxon>
        <taxon>Maltschvirus</taxon>
        <taxon>Maltschvirus maltsch</taxon>
    </lineage>
</organism>
<dbReference type="EMBL" id="LR797304">
    <property type="protein sequence ID" value="CAB4199628.1"/>
    <property type="molecule type" value="Genomic_DNA"/>
</dbReference>
<evidence type="ECO:0000313" key="3">
    <source>
        <dbReference type="EMBL" id="CAB4126662.1"/>
    </source>
</evidence>
<evidence type="ECO:0000313" key="4">
    <source>
        <dbReference type="EMBL" id="CAB4132321.1"/>
    </source>
</evidence>
<dbReference type="EMBL" id="LR796149">
    <property type="protein sequence ID" value="CAB4121546.1"/>
    <property type="molecule type" value="Genomic_DNA"/>
</dbReference>
<evidence type="ECO:0000313" key="2">
    <source>
        <dbReference type="EMBL" id="CAB4121546.1"/>
    </source>
</evidence>